<feature type="transmembrane region" description="Helical" evidence="1">
    <location>
        <begin position="40"/>
        <end position="58"/>
    </location>
</feature>
<keyword evidence="1" id="KW-0472">Membrane</keyword>
<name>A0A482TFJ9_9FLAO</name>
<dbReference type="RefSeq" id="WP_113666113.1">
    <property type="nucleotide sequence ID" value="NZ_JBIPCZ010000003.1"/>
</dbReference>
<feature type="transmembrane region" description="Helical" evidence="1">
    <location>
        <begin position="7"/>
        <end position="28"/>
    </location>
</feature>
<accession>A0A482TFJ9</accession>
<dbReference type="EMBL" id="QNVY02000003">
    <property type="protein sequence ID" value="RYJ51465.1"/>
    <property type="molecule type" value="Genomic_DNA"/>
</dbReference>
<gene>
    <name evidence="2" type="ORF">DR871_009700</name>
</gene>
<evidence type="ECO:0000313" key="2">
    <source>
        <dbReference type="EMBL" id="RYJ51465.1"/>
    </source>
</evidence>
<proteinExistence type="predicted"/>
<keyword evidence="1" id="KW-0812">Transmembrane</keyword>
<dbReference type="OrthoDB" id="1376435at2"/>
<keyword evidence="3" id="KW-1185">Reference proteome</keyword>
<comment type="caution">
    <text evidence="2">The sequence shown here is derived from an EMBL/GenBank/DDBJ whole genome shotgun (WGS) entry which is preliminary data.</text>
</comment>
<dbReference type="Proteomes" id="UP000253235">
    <property type="component" value="Unassembled WGS sequence"/>
</dbReference>
<evidence type="ECO:0000256" key="1">
    <source>
        <dbReference type="SAM" id="Phobius"/>
    </source>
</evidence>
<evidence type="ECO:0000313" key="3">
    <source>
        <dbReference type="Proteomes" id="UP000253235"/>
    </source>
</evidence>
<sequence length="78" mass="9337">MKIENKIFIRTFLFTGFGYAVLMAGFDYLDGESFIQFKHLFHFLFFGMCMGLLARYNYKKQFKKEINENENTKTDPKL</sequence>
<dbReference type="AlphaFoldDB" id="A0A482TFJ9"/>
<organism evidence="2 3">
    <name type="scientific">Flavobacterium petrolei</name>
    <dbReference type="NCBI Taxonomy" id="2259594"/>
    <lineage>
        <taxon>Bacteria</taxon>
        <taxon>Pseudomonadati</taxon>
        <taxon>Bacteroidota</taxon>
        <taxon>Flavobacteriia</taxon>
        <taxon>Flavobacteriales</taxon>
        <taxon>Flavobacteriaceae</taxon>
        <taxon>Flavobacterium</taxon>
    </lineage>
</organism>
<protein>
    <submittedName>
        <fullName evidence="2">Uncharacterized protein</fullName>
    </submittedName>
</protein>
<reference evidence="2 3" key="1">
    <citation type="submission" date="2019-01" db="EMBL/GenBank/DDBJ databases">
        <title>Flavobacterium sp. nov. isolated from arctic soil.</title>
        <authorList>
            <person name="Kim D.-U."/>
        </authorList>
    </citation>
    <scope>NUCLEOTIDE SEQUENCE [LARGE SCALE GENOMIC DNA]</scope>
    <source>
        <strain evidence="2 3">Kopri-42</strain>
    </source>
</reference>
<keyword evidence="1" id="KW-1133">Transmembrane helix</keyword>